<dbReference type="Proteomes" id="UP000689195">
    <property type="component" value="Unassembled WGS sequence"/>
</dbReference>
<dbReference type="PANTHER" id="PTHR44167">
    <property type="entry name" value="OVARIAN-SPECIFIC SERINE/THREONINE-PROTEIN KINASE LOK-RELATED"/>
    <property type="match status" value="1"/>
</dbReference>
<dbReference type="SMART" id="SM00220">
    <property type="entry name" value="S_TKc"/>
    <property type="match status" value="1"/>
</dbReference>
<feature type="domain" description="Protein kinase" evidence="1">
    <location>
        <begin position="1"/>
        <end position="143"/>
    </location>
</feature>
<dbReference type="PROSITE" id="PS50011">
    <property type="entry name" value="PROTEIN_KINASE_DOM"/>
    <property type="match status" value="1"/>
</dbReference>
<dbReference type="AlphaFoldDB" id="A0A8S1YGQ0"/>
<accession>A0A8S1YGQ0</accession>
<dbReference type="PANTHER" id="PTHR44167:SF24">
    <property type="entry name" value="SERINE_THREONINE-PROTEIN KINASE CHK2"/>
    <property type="match status" value="1"/>
</dbReference>
<comment type="caution">
    <text evidence="2">The sequence shown here is derived from an EMBL/GenBank/DDBJ whole genome shotgun (WGS) entry which is preliminary data.</text>
</comment>
<dbReference type="Pfam" id="PF00069">
    <property type="entry name" value="Pkinase"/>
    <property type="match status" value="1"/>
</dbReference>
<gene>
    <name evidence="2" type="ORF">PPENT_87.1.T1840001</name>
</gene>
<proteinExistence type="predicted"/>
<keyword evidence="3" id="KW-1185">Reference proteome</keyword>
<evidence type="ECO:0000259" key="1">
    <source>
        <dbReference type="PROSITE" id="PS50011"/>
    </source>
</evidence>
<dbReference type="OrthoDB" id="312177at2759"/>
<evidence type="ECO:0000313" key="3">
    <source>
        <dbReference type="Proteomes" id="UP000689195"/>
    </source>
</evidence>
<reference evidence="2" key="1">
    <citation type="submission" date="2021-01" db="EMBL/GenBank/DDBJ databases">
        <authorList>
            <consortium name="Genoscope - CEA"/>
            <person name="William W."/>
        </authorList>
    </citation>
    <scope>NUCLEOTIDE SEQUENCE</scope>
</reference>
<dbReference type="GO" id="GO:0004674">
    <property type="term" value="F:protein serine/threonine kinase activity"/>
    <property type="evidence" value="ECO:0007669"/>
    <property type="project" value="TreeGrafter"/>
</dbReference>
<dbReference type="InterPro" id="IPR008271">
    <property type="entry name" value="Ser/Thr_kinase_AS"/>
</dbReference>
<dbReference type="GO" id="GO:0005524">
    <property type="term" value="F:ATP binding"/>
    <property type="evidence" value="ECO:0007669"/>
    <property type="project" value="InterPro"/>
</dbReference>
<name>A0A8S1YGQ0_9CILI</name>
<dbReference type="InterPro" id="IPR000719">
    <property type="entry name" value="Prot_kinase_dom"/>
</dbReference>
<dbReference type="GO" id="GO:0005634">
    <property type="term" value="C:nucleus"/>
    <property type="evidence" value="ECO:0007669"/>
    <property type="project" value="TreeGrafter"/>
</dbReference>
<dbReference type="PROSITE" id="PS00108">
    <property type="entry name" value="PROTEIN_KINASE_ST"/>
    <property type="match status" value="1"/>
</dbReference>
<dbReference type="EMBL" id="CAJJDO010000184">
    <property type="protein sequence ID" value="CAD8213676.1"/>
    <property type="molecule type" value="Genomic_DNA"/>
</dbReference>
<dbReference type="GO" id="GO:0044773">
    <property type="term" value="P:mitotic DNA damage checkpoint signaling"/>
    <property type="evidence" value="ECO:0007669"/>
    <property type="project" value="TreeGrafter"/>
</dbReference>
<organism evidence="2 3">
    <name type="scientific">Paramecium pentaurelia</name>
    <dbReference type="NCBI Taxonomy" id="43138"/>
    <lineage>
        <taxon>Eukaryota</taxon>
        <taxon>Sar</taxon>
        <taxon>Alveolata</taxon>
        <taxon>Ciliophora</taxon>
        <taxon>Intramacronucleata</taxon>
        <taxon>Oligohymenophorea</taxon>
        <taxon>Peniculida</taxon>
        <taxon>Parameciidae</taxon>
        <taxon>Paramecium</taxon>
    </lineage>
</organism>
<evidence type="ECO:0000313" key="2">
    <source>
        <dbReference type="EMBL" id="CAD8213676.1"/>
    </source>
</evidence>
<sequence length="143" mass="16278">MTISDHEQKILQAIREKKCQHIIQVHAFEKQKDGIFTIMELAKSLDLNQMYDKIGACLQMAKGVSELEQLGFFHRDLKPDNFVIGEDGKIKLIDFGIKKQNLTQTNTAAIGTFLYMAPDMIISTNYDSSVDIWSSGVIFYEVQ</sequence>
<protein>
    <recommendedName>
        <fullName evidence="1">Protein kinase domain-containing protein</fullName>
    </recommendedName>
</protein>
<dbReference type="GO" id="GO:0005737">
    <property type="term" value="C:cytoplasm"/>
    <property type="evidence" value="ECO:0007669"/>
    <property type="project" value="TreeGrafter"/>
</dbReference>